<dbReference type="SMART" id="SM00091">
    <property type="entry name" value="PAS"/>
    <property type="match status" value="1"/>
</dbReference>
<dbReference type="InterPro" id="IPR036097">
    <property type="entry name" value="HisK_dim/P_sf"/>
</dbReference>
<keyword evidence="10" id="KW-1185">Reference proteome</keyword>
<accession>A0A7X1E445</accession>
<dbReference type="InterPro" id="IPR003661">
    <property type="entry name" value="HisK_dim/P_dom"/>
</dbReference>
<dbReference type="EC" id="2.7.13.3" evidence="2"/>
<evidence type="ECO:0000313" key="10">
    <source>
        <dbReference type="Proteomes" id="UP000525652"/>
    </source>
</evidence>
<dbReference type="InterPro" id="IPR003594">
    <property type="entry name" value="HATPase_dom"/>
</dbReference>
<evidence type="ECO:0000256" key="6">
    <source>
        <dbReference type="SAM" id="Phobius"/>
    </source>
</evidence>
<dbReference type="GO" id="GO:0009927">
    <property type="term" value="F:histidine phosphotransfer kinase activity"/>
    <property type="evidence" value="ECO:0007669"/>
    <property type="project" value="TreeGrafter"/>
</dbReference>
<dbReference type="GO" id="GO:0005886">
    <property type="term" value="C:plasma membrane"/>
    <property type="evidence" value="ECO:0007669"/>
    <property type="project" value="TreeGrafter"/>
</dbReference>
<dbReference type="SUPFAM" id="SSF47384">
    <property type="entry name" value="Homodimeric domain of signal transducing histidine kinase"/>
    <property type="match status" value="1"/>
</dbReference>
<proteinExistence type="predicted"/>
<dbReference type="SUPFAM" id="SSF55785">
    <property type="entry name" value="PYP-like sensor domain (PAS domain)"/>
    <property type="match status" value="1"/>
</dbReference>
<dbReference type="InterPro" id="IPR015168">
    <property type="entry name" value="SsuA/THI5"/>
</dbReference>
<dbReference type="RefSeq" id="WP_185692891.1">
    <property type="nucleotide sequence ID" value="NZ_JACHVA010000082.1"/>
</dbReference>
<dbReference type="CDD" id="cd00130">
    <property type="entry name" value="PAS"/>
    <property type="match status" value="1"/>
</dbReference>
<evidence type="ECO:0000259" key="8">
    <source>
        <dbReference type="PROSITE" id="PS50112"/>
    </source>
</evidence>
<dbReference type="SUPFAM" id="SSF55874">
    <property type="entry name" value="ATPase domain of HSP90 chaperone/DNA topoisomerase II/histidine kinase"/>
    <property type="match status" value="1"/>
</dbReference>
<dbReference type="PROSITE" id="PS50112">
    <property type="entry name" value="PAS"/>
    <property type="match status" value="1"/>
</dbReference>
<keyword evidence="4" id="KW-0808">Transferase</keyword>
<dbReference type="CDD" id="cd16922">
    <property type="entry name" value="HATPase_EvgS-ArcB-TorS-like"/>
    <property type="match status" value="1"/>
</dbReference>
<dbReference type="SMART" id="SM00388">
    <property type="entry name" value="HisKA"/>
    <property type="match status" value="1"/>
</dbReference>
<evidence type="ECO:0000256" key="4">
    <source>
        <dbReference type="ARBA" id="ARBA00022679"/>
    </source>
</evidence>
<dbReference type="EMBL" id="JACHVA010000082">
    <property type="protein sequence ID" value="MBC2602195.1"/>
    <property type="molecule type" value="Genomic_DNA"/>
</dbReference>
<feature type="domain" description="Histidine kinase" evidence="7">
    <location>
        <begin position="512"/>
        <end position="730"/>
    </location>
</feature>
<dbReference type="Gene3D" id="3.40.190.10">
    <property type="entry name" value="Periplasmic binding protein-like II"/>
    <property type="match status" value="2"/>
</dbReference>
<feature type="transmembrane region" description="Helical" evidence="6">
    <location>
        <begin position="324"/>
        <end position="346"/>
    </location>
</feature>
<dbReference type="Gene3D" id="3.30.565.10">
    <property type="entry name" value="Histidine kinase-like ATPase, C-terminal domain"/>
    <property type="match status" value="1"/>
</dbReference>
<evidence type="ECO:0000256" key="3">
    <source>
        <dbReference type="ARBA" id="ARBA00022553"/>
    </source>
</evidence>
<dbReference type="InterPro" id="IPR004358">
    <property type="entry name" value="Sig_transdc_His_kin-like_C"/>
</dbReference>
<feature type="domain" description="PAS" evidence="8">
    <location>
        <begin position="369"/>
        <end position="440"/>
    </location>
</feature>
<evidence type="ECO:0000256" key="5">
    <source>
        <dbReference type="ARBA" id="ARBA00022777"/>
    </source>
</evidence>
<organism evidence="9 10">
    <name type="scientific">Puniceicoccus vermicola</name>
    <dbReference type="NCBI Taxonomy" id="388746"/>
    <lineage>
        <taxon>Bacteria</taxon>
        <taxon>Pseudomonadati</taxon>
        <taxon>Verrucomicrobiota</taxon>
        <taxon>Opitutia</taxon>
        <taxon>Puniceicoccales</taxon>
        <taxon>Puniceicoccaceae</taxon>
        <taxon>Puniceicoccus</taxon>
    </lineage>
</organism>
<keyword evidence="6" id="KW-0472">Membrane</keyword>
<dbReference type="Pfam" id="PF00989">
    <property type="entry name" value="PAS"/>
    <property type="match status" value="1"/>
</dbReference>
<dbReference type="FunFam" id="3.30.565.10:FF:000010">
    <property type="entry name" value="Sensor histidine kinase RcsC"/>
    <property type="match status" value="1"/>
</dbReference>
<dbReference type="NCBIfam" id="TIGR00229">
    <property type="entry name" value="sensory_box"/>
    <property type="match status" value="1"/>
</dbReference>
<evidence type="ECO:0000259" key="7">
    <source>
        <dbReference type="PROSITE" id="PS50109"/>
    </source>
</evidence>
<dbReference type="PANTHER" id="PTHR43047">
    <property type="entry name" value="TWO-COMPONENT HISTIDINE PROTEIN KINASE"/>
    <property type="match status" value="1"/>
</dbReference>
<dbReference type="InterPro" id="IPR013767">
    <property type="entry name" value="PAS_fold"/>
</dbReference>
<dbReference type="GO" id="GO:0006355">
    <property type="term" value="P:regulation of DNA-templated transcription"/>
    <property type="evidence" value="ECO:0007669"/>
    <property type="project" value="InterPro"/>
</dbReference>
<gene>
    <name evidence="9" type="ORF">H5P30_10435</name>
</gene>
<dbReference type="CDD" id="cd00082">
    <property type="entry name" value="HisKA"/>
    <property type="match status" value="1"/>
</dbReference>
<dbReference type="Proteomes" id="UP000525652">
    <property type="component" value="Unassembled WGS sequence"/>
</dbReference>
<keyword evidence="3" id="KW-0597">Phosphoprotein</keyword>
<dbReference type="InterPro" id="IPR005467">
    <property type="entry name" value="His_kinase_dom"/>
</dbReference>
<name>A0A7X1E445_9BACT</name>
<dbReference type="PANTHER" id="PTHR43047:SF72">
    <property type="entry name" value="OSMOSENSING HISTIDINE PROTEIN KINASE SLN1"/>
    <property type="match status" value="1"/>
</dbReference>
<keyword evidence="6" id="KW-0812">Transmembrane</keyword>
<dbReference type="GO" id="GO:0000155">
    <property type="term" value="F:phosphorelay sensor kinase activity"/>
    <property type="evidence" value="ECO:0007669"/>
    <property type="project" value="InterPro"/>
</dbReference>
<dbReference type="PROSITE" id="PS50109">
    <property type="entry name" value="HIS_KIN"/>
    <property type="match status" value="1"/>
</dbReference>
<sequence length="745" mass="84825">MNRFLPSIMILGLLINWTTSLAEGEELDSVRLQLKWRHQFQFAGYYAAIDQGYYREEGLEVELIEPEVGQDPFDLVLAGNAEFGVSNSEIVWRSAEGEPVVQLAVIYQHSPLVLLSIRDYGIETLHDLAGHSVMIEPNAADLLAMFRSEGIDLGEIQFLPHEFSVEPLVDGEVQAISGYVSDEPYAVEQLGLDPIIFTPRSAGIDFYGDGIFTTREQVEKHPDRVEAFRRASLRGWEYALMNPDEIIDLILNEYSQRKTRDQLEYEAMKTMQLVRADLVPVGYMNPGRWRYISEVFYENGLIEEPISPEQFLYAHDARFPWKTFFVSTMGLAAIAIVLTLLAWYLYRNKLRLEAAIRSKTEVEKKLRHSEEFYRNFYESAPLAFVIWDENFKVLRWNAAAERVFGWKASEVVGRSFDEFMVPEEDFGNLEKVVSHVRQKEVACMANWNLRKDGTKIWCQWHNVALFGGDRELVEVQSIALDATLQYEREQRLVTEREVAEMASKNKGQFLASVSHEIRNPLSAIISFANFIREDCETEERREMADTIISSGEALIRILNDLIDHEKLGAGVVELVPSRICLGEVVQKTMKLHQRMAKEKDLELHFEISHPKVEVTLDTLRVQQVLNNLLSNAIKFTEKGSILISVDFDQTRELPVQIRCEDTGIGISQSELKSIFRMYDQGEHGKSKVFRGTGVGLAVCEKLVVLMGGRIEVQSKEGVGSTFTVHLPEEMAVHSTGREDCGAQSS</sequence>
<comment type="catalytic activity">
    <reaction evidence="1">
        <text>ATP + protein L-histidine = ADP + protein N-phospho-L-histidine.</text>
        <dbReference type="EC" id="2.7.13.3"/>
    </reaction>
</comment>
<dbReference type="Pfam" id="PF09084">
    <property type="entry name" value="NMT1"/>
    <property type="match status" value="1"/>
</dbReference>
<dbReference type="SUPFAM" id="SSF53850">
    <property type="entry name" value="Periplasmic binding protein-like II"/>
    <property type="match status" value="1"/>
</dbReference>
<protein>
    <recommendedName>
        <fullName evidence="2">histidine kinase</fullName>
        <ecNumber evidence="2">2.7.13.3</ecNumber>
    </recommendedName>
</protein>
<dbReference type="InterPro" id="IPR036890">
    <property type="entry name" value="HATPase_C_sf"/>
</dbReference>
<dbReference type="Pfam" id="PF02518">
    <property type="entry name" value="HATPase_c"/>
    <property type="match status" value="1"/>
</dbReference>
<reference evidence="9 10" key="1">
    <citation type="submission" date="2020-07" db="EMBL/GenBank/DDBJ databases">
        <authorList>
            <person name="Feng X."/>
        </authorList>
    </citation>
    <scope>NUCLEOTIDE SEQUENCE [LARGE SCALE GENOMIC DNA]</scope>
    <source>
        <strain evidence="9 10">JCM14086</strain>
    </source>
</reference>
<dbReference type="SMART" id="SM00387">
    <property type="entry name" value="HATPase_c"/>
    <property type="match status" value="1"/>
</dbReference>
<dbReference type="InterPro" id="IPR000014">
    <property type="entry name" value="PAS"/>
</dbReference>
<dbReference type="Gene3D" id="1.10.287.130">
    <property type="match status" value="1"/>
</dbReference>
<keyword evidence="6" id="KW-1133">Transmembrane helix</keyword>
<dbReference type="PRINTS" id="PR00344">
    <property type="entry name" value="BCTRLSENSOR"/>
</dbReference>
<dbReference type="AlphaFoldDB" id="A0A7X1E445"/>
<dbReference type="Gene3D" id="3.30.450.20">
    <property type="entry name" value="PAS domain"/>
    <property type="match status" value="1"/>
</dbReference>
<evidence type="ECO:0000256" key="2">
    <source>
        <dbReference type="ARBA" id="ARBA00012438"/>
    </source>
</evidence>
<evidence type="ECO:0000256" key="1">
    <source>
        <dbReference type="ARBA" id="ARBA00000085"/>
    </source>
</evidence>
<evidence type="ECO:0000313" key="9">
    <source>
        <dbReference type="EMBL" id="MBC2602195.1"/>
    </source>
</evidence>
<comment type="caution">
    <text evidence="9">The sequence shown here is derived from an EMBL/GenBank/DDBJ whole genome shotgun (WGS) entry which is preliminary data.</text>
</comment>
<keyword evidence="5" id="KW-0418">Kinase</keyword>
<dbReference type="Pfam" id="PF00512">
    <property type="entry name" value="HisKA"/>
    <property type="match status" value="1"/>
</dbReference>
<dbReference type="InterPro" id="IPR035965">
    <property type="entry name" value="PAS-like_dom_sf"/>
</dbReference>